<evidence type="ECO:0000313" key="5">
    <source>
        <dbReference type="Proteomes" id="UP000054359"/>
    </source>
</evidence>
<dbReference type="EMBL" id="KK115287">
    <property type="protein sequence ID" value="KFM64683.1"/>
    <property type="molecule type" value="Genomic_DNA"/>
</dbReference>
<proteinExistence type="predicted"/>
<feature type="signal peptide" evidence="1">
    <location>
        <begin position="1"/>
        <end position="17"/>
    </location>
</feature>
<feature type="chain" id="PRO_5007380435" evidence="1">
    <location>
        <begin position="18"/>
        <end position="38"/>
    </location>
</feature>
<evidence type="ECO:0000313" key="2">
    <source>
        <dbReference type="EMBL" id="KFM61370.1"/>
    </source>
</evidence>
<protein>
    <submittedName>
        <fullName evidence="3">Uncharacterized protein</fullName>
    </submittedName>
</protein>
<keyword evidence="5" id="KW-1185">Reference proteome</keyword>
<accession>A0A087THU4</accession>
<feature type="non-terminal residue" evidence="3">
    <location>
        <position position="38"/>
    </location>
</feature>
<keyword evidence="1" id="KW-0732">Signal</keyword>
<evidence type="ECO:0000313" key="3">
    <source>
        <dbReference type="EMBL" id="KFM64683.1"/>
    </source>
</evidence>
<dbReference type="EMBL" id="KK113926">
    <property type="protein sequence ID" value="KFM61370.1"/>
    <property type="molecule type" value="Genomic_DNA"/>
</dbReference>
<dbReference type="Proteomes" id="UP000054359">
    <property type="component" value="Unassembled WGS sequence"/>
</dbReference>
<name>A0A087THU4_STEMI</name>
<organism evidence="3 5">
    <name type="scientific">Stegodyphus mimosarum</name>
    <name type="common">African social velvet spider</name>
    <dbReference type="NCBI Taxonomy" id="407821"/>
    <lineage>
        <taxon>Eukaryota</taxon>
        <taxon>Metazoa</taxon>
        <taxon>Ecdysozoa</taxon>
        <taxon>Arthropoda</taxon>
        <taxon>Chelicerata</taxon>
        <taxon>Arachnida</taxon>
        <taxon>Araneae</taxon>
        <taxon>Araneomorphae</taxon>
        <taxon>Entelegynae</taxon>
        <taxon>Eresoidea</taxon>
        <taxon>Eresidae</taxon>
        <taxon>Stegodyphus</taxon>
    </lineage>
</organism>
<evidence type="ECO:0000313" key="4">
    <source>
        <dbReference type="EMBL" id="KFM74192.1"/>
    </source>
</evidence>
<gene>
    <name evidence="3" type="ORF">X975_00475</name>
    <name evidence="2" type="ORF">X975_10458</name>
    <name evidence="4" type="ORF">X975_12963</name>
</gene>
<dbReference type="EMBL" id="KK118917">
    <property type="protein sequence ID" value="KFM74192.1"/>
    <property type="molecule type" value="Genomic_DNA"/>
</dbReference>
<sequence length="38" mass="4421">MLHLIKFKKFILKLSLAIYCNSWHCLETTGPKLGKCLK</sequence>
<evidence type="ECO:0000256" key="1">
    <source>
        <dbReference type="SAM" id="SignalP"/>
    </source>
</evidence>
<dbReference type="AlphaFoldDB" id="A0A087THU4"/>
<reference evidence="3 5" key="1">
    <citation type="submission" date="2013-11" db="EMBL/GenBank/DDBJ databases">
        <title>Genome sequencing of Stegodyphus mimosarum.</title>
        <authorList>
            <person name="Bechsgaard J."/>
        </authorList>
    </citation>
    <scope>NUCLEOTIDE SEQUENCE [LARGE SCALE GENOMIC DNA]</scope>
</reference>